<reference evidence="4" key="1">
    <citation type="submission" date="2021-03" db="EMBL/GenBank/DDBJ databases">
        <title>Proteiniclasticum marinus sp. nov., isolated from tidal flat sediment.</title>
        <authorList>
            <person name="Namirimu T."/>
            <person name="Yang J.-A."/>
            <person name="Yang S.-H."/>
            <person name="Kim Y.-J."/>
            <person name="Kwon K.K."/>
        </authorList>
    </citation>
    <scope>NUCLEOTIDE SEQUENCE</scope>
    <source>
        <strain evidence="4">SCR006</strain>
    </source>
</reference>
<dbReference type="InterPro" id="IPR001647">
    <property type="entry name" value="HTH_TetR"/>
</dbReference>
<dbReference type="PROSITE" id="PS50977">
    <property type="entry name" value="HTH_TETR_2"/>
    <property type="match status" value="1"/>
</dbReference>
<dbReference type="InterPro" id="IPR009057">
    <property type="entry name" value="Homeodomain-like_sf"/>
</dbReference>
<accession>A0A939KIB6</accession>
<dbReference type="PRINTS" id="PR00455">
    <property type="entry name" value="HTHTETR"/>
</dbReference>
<evidence type="ECO:0000313" key="5">
    <source>
        <dbReference type="Proteomes" id="UP000664218"/>
    </source>
</evidence>
<dbReference type="PANTHER" id="PTHR43479:SF11">
    <property type="entry name" value="ACREF_ENVCD OPERON REPRESSOR-RELATED"/>
    <property type="match status" value="1"/>
</dbReference>
<evidence type="ECO:0000313" key="4">
    <source>
        <dbReference type="EMBL" id="MBO1263968.1"/>
    </source>
</evidence>
<organism evidence="4 5">
    <name type="scientific">Proteiniclasticum aestuarii</name>
    <dbReference type="NCBI Taxonomy" id="2817862"/>
    <lineage>
        <taxon>Bacteria</taxon>
        <taxon>Bacillati</taxon>
        <taxon>Bacillota</taxon>
        <taxon>Clostridia</taxon>
        <taxon>Eubacteriales</taxon>
        <taxon>Clostridiaceae</taxon>
        <taxon>Proteiniclasticum</taxon>
    </lineage>
</organism>
<evidence type="ECO:0000259" key="3">
    <source>
        <dbReference type="PROSITE" id="PS50977"/>
    </source>
</evidence>
<dbReference type="Pfam" id="PF00440">
    <property type="entry name" value="TetR_N"/>
    <property type="match status" value="1"/>
</dbReference>
<dbReference type="RefSeq" id="WP_207598462.1">
    <property type="nucleotide sequence ID" value="NZ_JAFNJU010000001.1"/>
</dbReference>
<evidence type="ECO:0000256" key="1">
    <source>
        <dbReference type="ARBA" id="ARBA00023125"/>
    </source>
</evidence>
<dbReference type="InterPro" id="IPR023772">
    <property type="entry name" value="DNA-bd_HTH_TetR-type_CS"/>
</dbReference>
<dbReference type="AlphaFoldDB" id="A0A939KIB6"/>
<dbReference type="EMBL" id="JAFNJU010000001">
    <property type="protein sequence ID" value="MBO1263968.1"/>
    <property type="molecule type" value="Genomic_DNA"/>
</dbReference>
<dbReference type="InterPro" id="IPR050624">
    <property type="entry name" value="HTH-type_Tx_Regulator"/>
</dbReference>
<protein>
    <submittedName>
        <fullName evidence="4">TetR/AcrR family transcriptional regulator</fullName>
    </submittedName>
</protein>
<dbReference type="PROSITE" id="PS01081">
    <property type="entry name" value="HTH_TETR_1"/>
    <property type="match status" value="1"/>
</dbReference>
<dbReference type="GO" id="GO:0003677">
    <property type="term" value="F:DNA binding"/>
    <property type="evidence" value="ECO:0007669"/>
    <property type="project" value="UniProtKB-UniRule"/>
</dbReference>
<name>A0A939KIB6_9CLOT</name>
<dbReference type="SUPFAM" id="SSF46689">
    <property type="entry name" value="Homeodomain-like"/>
    <property type="match status" value="1"/>
</dbReference>
<feature type="DNA-binding region" description="H-T-H motif" evidence="2">
    <location>
        <begin position="37"/>
        <end position="56"/>
    </location>
</feature>
<comment type="caution">
    <text evidence="4">The sequence shown here is derived from an EMBL/GenBank/DDBJ whole genome shotgun (WGS) entry which is preliminary data.</text>
</comment>
<keyword evidence="5" id="KW-1185">Reference proteome</keyword>
<sequence>MEEEKMTNRQKKALETKDKIYDAAMAKFSEKGLERTSIQEICREAKVSIGSFYNHFASKEEIIYEIFRRADLNFEQFKDVDVEERGIRNLILDYMDYYVSFVQTNDIRFTKSFYSTSNHYFVQEKRPMQEVLKSILKEQNLKLNAYYVEDADMLVDRLFMVSRGVIFHWCLKDGDFDLNEMNRKQMEMVLEVSLEK</sequence>
<evidence type="ECO:0000256" key="2">
    <source>
        <dbReference type="PROSITE-ProRule" id="PRU00335"/>
    </source>
</evidence>
<keyword evidence="1 2" id="KW-0238">DNA-binding</keyword>
<dbReference type="Proteomes" id="UP000664218">
    <property type="component" value="Unassembled WGS sequence"/>
</dbReference>
<gene>
    <name evidence="4" type="ORF">J3A84_02785</name>
</gene>
<proteinExistence type="predicted"/>
<feature type="domain" description="HTH tetR-type" evidence="3">
    <location>
        <begin position="14"/>
        <end position="74"/>
    </location>
</feature>
<dbReference type="Gene3D" id="1.10.357.10">
    <property type="entry name" value="Tetracycline Repressor, domain 2"/>
    <property type="match status" value="1"/>
</dbReference>
<dbReference type="PANTHER" id="PTHR43479">
    <property type="entry name" value="ACREF/ENVCD OPERON REPRESSOR-RELATED"/>
    <property type="match status" value="1"/>
</dbReference>